<sequence length="312" mass="33940">MRARAAFRRQYESTEQPGVPRDRSRTALPVADPPGRAGRPRPDLHRGPPRPAAPGPPAVPSDPDPRTEEHRRVRTGPLPRRPRRPRRDQLVRRRVRRPSRRRPLRRRRPHRSRRAGAGRRHPVPGRRVPGVRPGGPRGRQAPVSLHLSVPDVDAAMARAEAAGATVERPATDEPYGRGGRLIDPYGHRWMLQSAPAAAGPAPRPGDPVYLTLNVPDGRRALDFYGAVLGWTAVPGRVPDGWQVEGPTPMVGIGGGSSEPGTVPMYAVDDIEVAVAAVRTAGGEAGEIERQSYGLGTLCRDDQGLPFWLGQLG</sequence>
<evidence type="ECO:0000256" key="1">
    <source>
        <dbReference type="SAM" id="MobiDB-lite"/>
    </source>
</evidence>
<dbReference type="InterPro" id="IPR041581">
    <property type="entry name" value="Glyoxalase_6"/>
</dbReference>
<gene>
    <name evidence="3" type="ORF">U6N30_00945</name>
</gene>
<feature type="compositionally biased region" description="Pro residues" evidence="1">
    <location>
        <begin position="49"/>
        <end position="62"/>
    </location>
</feature>
<feature type="domain" description="Glyoxalase-like" evidence="2">
    <location>
        <begin position="118"/>
        <end position="189"/>
    </location>
</feature>
<dbReference type="RefSeq" id="WP_324275778.1">
    <property type="nucleotide sequence ID" value="NZ_CP141261.1"/>
</dbReference>
<dbReference type="PANTHER" id="PTHR33993:SF14">
    <property type="entry name" value="GB|AAF24581.1"/>
    <property type="match status" value="1"/>
</dbReference>
<dbReference type="InterPro" id="IPR052164">
    <property type="entry name" value="Anthracycline_SecMetBiosynth"/>
</dbReference>
<dbReference type="Proteomes" id="UP001324287">
    <property type="component" value="Chromosome"/>
</dbReference>
<dbReference type="SUPFAM" id="SSF54593">
    <property type="entry name" value="Glyoxalase/Bleomycin resistance protein/Dihydroxybiphenyl dioxygenase"/>
    <property type="match status" value="1"/>
</dbReference>
<keyword evidence="4" id="KW-1185">Reference proteome</keyword>
<feature type="compositionally biased region" description="Basic residues" evidence="1">
    <location>
        <begin position="80"/>
        <end position="124"/>
    </location>
</feature>
<organism evidence="3 4">
    <name type="scientific">Blastococcus brunescens</name>
    <dbReference type="NCBI Taxonomy" id="1564165"/>
    <lineage>
        <taxon>Bacteria</taxon>
        <taxon>Bacillati</taxon>
        <taxon>Actinomycetota</taxon>
        <taxon>Actinomycetes</taxon>
        <taxon>Geodermatophilales</taxon>
        <taxon>Geodermatophilaceae</taxon>
        <taxon>Blastococcus</taxon>
    </lineage>
</organism>
<reference evidence="3 4" key="1">
    <citation type="submission" date="2023-12" db="EMBL/GenBank/DDBJ databases">
        <title>Blastococcus brunescens sp. nov., an actonobacterium isolated from sandstone collected in sahara desert.</title>
        <authorList>
            <person name="Gtari M."/>
            <person name="Ghodhbane F."/>
        </authorList>
    </citation>
    <scope>NUCLEOTIDE SEQUENCE [LARGE SCALE GENOMIC DNA]</scope>
    <source>
        <strain evidence="3 4">BMG 8361</strain>
    </source>
</reference>
<protein>
    <submittedName>
        <fullName evidence="3">VOC family protein</fullName>
    </submittedName>
</protein>
<dbReference type="PANTHER" id="PTHR33993">
    <property type="entry name" value="GLYOXALASE-RELATED"/>
    <property type="match status" value="1"/>
</dbReference>
<dbReference type="InterPro" id="IPR029068">
    <property type="entry name" value="Glyas_Bleomycin-R_OHBP_Dase"/>
</dbReference>
<name>A0ABZ1B0W6_9ACTN</name>
<feature type="region of interest" description="Disordered" evidence="1">
    <location>
        <begin position="1"/>
        <end position="143"/>
    </location>
</feature>
<proteinExistence type="predicted"/>
<dbReference type="EMBL" id="CP141261">
    <property type="protein sequence ID" value="WRL64451.1"/>
    <property type="molecule type" value="Genomic_DNA"/>
</dbReference>
<dbReference type="Gene3D" id="3.10.180.10">
    <property type="entry name" value="2,3-Dihydroxybiphenyl 1,2-Dioxygenase, domain 1"/>
    <property type="match status" value="2"/>
</dbReference>
<evidence type="ECO:0000313" key="3">
    <source>
        <dbReference type="EMBL" id="WRL64451.1"/>
    </source>
</evidence>
<evidence type="ECO:0000259" key="2">
    <source>
        <dbReference type="Pfam" id="PF18029"/>
    </source>
</evidence>
<evidence type="ECO:0000313" key="4">
    <source>
        <dbReference type="Proteomes" id="UP001324287"/>
    </source>
</evidence>
<accession>A0ABZ1B0W6</accession>
<dbReference type="Pfam" id="PF18029">
    <property type="entry name" value="Glyoxalase_6"/>
    <property type="match status" value="1"/>
</dbReference>